<dbReference type="NCBIfam" id="TIGR01099">
    <property type="entry name" value="galU"/>
    <property type="match status" value="1"/>
</dbReference>
<reference evidence="10" key="1">
    <citation type="journal article" date="2019" name="Int. J. Syst. Evol. Microbiol.">
        <title>The Global Catalogue of Microorganisms (GCM) 10K type strain sequencing project: providing services to taxonomists for standard genome sequencing and annotation.</title>
        <authorList>
            <consortium name="The Broad Institute Genomics Platform"/>
            <consortium name="The Broad Institute Genome Sequencing Center for Infectious Disease"/>
            <person name="Wu L."/>
            <person name="Ma J."/>
        </authorList>
    </citation>
    <scope>NUCLEOTIDE SEQUENCE [LARGE SCALE GENOMIC DNA]</scope>
    <source>
        <strain evidence="10">CCUG 56754</strain>
    </source>
</reference>
<feature type="compositionally biased region" description="Basic residues" evidence="7">
    <location>
        <begin position="319"/>
        <end position="333"/>
    </location>
</feature>
<name>A0ABW3LQU8_9BACI</name>
<dbReference type="EMBL" id="JBHTKJ010000048">
    <property type="protein sequence ID" value="MFD1039859.1"/>
    <property type="molecule type" value="Genomic_DNA"/>
</dbReference>
<accession>A0ABW3LQU8</accession>
<dbReference type="RefSeq" id="WP_390363514.1">
    <property type="nucleotide sequence ID" value="NZ_JBHTKJ010000048.1"/>
</dbReference>
<proteinExistence type="inferred from homology"/>
<keyword evidence="4 6" id="KW-0548">Nucleotidyltransferase</keyword>
<keyword evidence="3 6" id="KW-0808">Transferase</keyword>
<dbReference type="Gene3D" id="3.90.550.10">
    <property type="entry name" value="Spore Coat Polysaccharide Biosynthesis Protein SpsA, Chain A"/>
    <property type="match status" value="1"/>
</dbReference>
<gene>
    <name evidence="9" type="primary">galU</name>
    <name evidence="9" type="ORF">ACFQ3N_15875</name>
</gene>
<comment type="catalytic activity">
    <reaction evidence="5 6">
        <text>alpha-D-glucose 1-phosphate + UTP + H(+) = UDP-alpha-D-glucose + diphosphate</text>
        <dbReference type="Rhea" id="RHEA:19889"/>
        <dbReference type="ChEBI" id="CHEBI:15378"/>
        <dbReference type="ChEBI" id="CHEBI:33019"/>
        <dbReference type="ChEBI" id="CHEBI:46398"/>
        <dbReference type="ChEBI" id="CHEBI:58601"/>
        <dbReference type="ChEBI" id="CHEBI:58885"/>
        <dbReference type="EC" id="2.7.7.9"/>
    </reaction>
</comment>
<evidence type="ECO:0000313" key="10">
    <source>
        <dbReference type="Proteomes" id="UP001597040"/>
    </source>
</evidence>
<evidence type="ECO:0000256" key="3">
    <source>
        <dbReference type="ARBA" id="ARBA00022679"/>
    </source>
</evidence>
<organism evidence="9 10">
    <name type="scientific">Virgibacillus byunsanensis</name>
    <dbReference type="NCBI Taxonomy" id="570945"/>
    <lineage>
        <taxon>Bacteria</taxon>
        <taxon>Bacillati</taxon>
        <taxon>Bacillota</taxon>
        <taxon>Bacilli</taxon>
        <taxon>Bacillales</taxon>
        <taxon>Bacillaceae</taxon>
        <taxon>Virgibacillus</taxon>
    </lineage>
</organism>
<evidence type="ECO:0000256" key="1">
    <source>
        <dbReference type="ARBA" id="ARBA00006890"/>
    </source>
</evidence>
<keyword evidence="10" id="KW-1185">Reference proteome</keyword>
<evidence type="ECO:0000256" key="4">
    <source>
        <dbReference type="ARBA" id="ARBA00022695"/>
    </source>
</evidence>
<comment type="caution">
    <text evidence="9">The sequence shown here is derived from an EMBL/GenBank/DDBJ whole genome shotgun (WGS) entry which is preliminary data.</text>
</comment>
<comment type="similarity">
    <text evidence="1 6">Belongs to the UDPGP type 2 family.</text>
</comment>
<dbReference type="PANTHER" id="PTHR43197:SF1">
    <property type="entry name" value="UTP--GLUCOSE-1-PHOSPHATE URIDYLYLTRANSFERASE"/>
    <property type="match status" value="1"/>
</dbReference>
<dbReference type="Proteomes" id="UP001597040">
    <property type="component" value="Unassembled WGS sequence"/>
</dbReference>
<dbReference type="CDD" id="cd02541">
    <property type="entry name" value="UGPase_prokaryotic"/>
    <property type="match status" value="1"/>
</dbReference>
<dbReference type="EC" id="2.7.7.9" evidence="2 6"/>
<dbReference type="Pfam" id="PF00483">
    <property type="entry name" value="NTP_transferase"/>
    <property type="match status" value="1"/>
</dbReference>
<feature type="region of interest" description="Disordered" evidence="7">
    <location>
        <begin position="290"/>
        <end position="333"/>
    </location>
</feature>
<evidence type="ECO:0000256" key="2">
    <source>
        <dbReference type="ARBA" id="ARBA00012415"/>
    </source>
</evidence>
<dbReference type="InterPro" id="IPR005835">
    <property type="entry name" value="NTP_transferase_dom"/>
</dbReference>
<evidence type="ECO:0000256" key="7">
    <source>
        <dbReference type="SAM" id="MobiDB-lite"/>
    </source>
</evidence>
<feature type="domain" description="Nucleotidyl transferase" evidence="8">
    <location>
        <begin position="5"/>
        <end position="268"/>
    </location>
</feature>
<evidence type="ECO:0000256" key="5">
    <source>
        <dbReference type="ARBA" id="ARBA00048128"/>
    </source>
</evidence>
<protein>
    <recommendedName>
        <fullName evidence="2 6">UTP--glucose-1-phosphate uridylyltransferase</fullName>
        <ecNumber evidence="2 6">2.7.7.9</ecNumber>
    </recommendedName>
    <alternativeName>
        <fullName evidence="6">UDP-glucose pyrophosphorylase</fullName>
    </alternativeName>
</protein>
<evidence type="ECO:0000259" key="8">
    <source>
        <dbReference type="Pfam" id="PF00483"/>
    </source>
</evidence>
<evidence type="ECO:0000256" key="6">
    <source>
        <dbReference type="RuleBase" id="RU361259"/>
    </source>
</evidence>
<evidence type="ECO:0000313" key="9">
    <source>
        <dbReference type="EMBL" id="MFD1039859.1"/>
    </source>
</evidence>
<dbReference type="InterPro" id="IPR029044">
    <property type="entry name" value="Nucleotide-diphossugar_trans"/>
</dbReference>
<dbReference type="SUPFAM" id="SSF53448">
    <property type="entry name" value="Nucleotide-diphospho-sugar transferases"/>
    <property type="match status" value="1"/>
</dbReference>
<dbReference type="PANTHER" id="PTHR43197">
    <property type="entry name" value="UTP--GLUCOSE-1-PHOSPHATE URIDYLYLTRANSFERASE"/>
    <property type="match status" value="1"/>
</dbReference>
<sequence>MNIRKAIILAAGLGTRLLPATKVQPKEMIPIVDKPTIQYIVEEAVASGIEEIVIVIGRGKRSIEDHFDKAYELEDVLFIKNQLAVLEEVQKISNLVNIYYVRQQDPKGLGHAVLCARSFIGNEPFAVLLGDDVVMSQTPCLKQIINVFNYYNSSVVAVQNVPKSQVSKYGIIKTKGTNIDPNLLTIDSMVEKPSIDSAPSNYAIIGRYILRPEIFDILESLPMEEGKELQLTDAINELNKRQSVLAYNFEGSRYDIGDKIGFVKATLDFALQRDDIKEEILAYLRGVDVSESPVETVEESQNQTKDESQDIETEESSRKNSKKKIKTKNKKSD</sequence>
<dbReference type="InterPro" id="IPR005771">
    <property type="entry name" value="GalU_uridylyltTrfase_bac/arc"/>
</dbReference>
<dbReference type="GO" id="GO:0003983">
    <property type="term" value="F:UTP:glucose-1-phosphate uridylyltransferase activity"/>
    <property type="evidence" value="ECO:0007669"/>
    <property type="project" value="UniProtKB-EC"/>
</dbReference>